<feature type="domain" description="Cystatin" evidence="4">
    <location>
        <begin position="29"/>
        <end position="116"/>
    </location>
</feature>
<name>A0A6J1EMY2_CUCMO</name>
<feature type="signal peptide" evidence="3">
    <location>
        <begin position="1"/>
        <end position="24"/>
    </location>
</feature>
<evidence type="ECO:0000259" key="4">
    <source>
        <dbReference type="SMART" id="SM00043"/>
    </source>
</evidence>
<dbReference type="Proteomes" id="UP000504609">
    <property type="component" value="Unplaced"/>
</dbReference>
<keyword evidence="1" id="KW-0646">Protease inhibitor</keyword>
<keyword evidence="3" id="KW-0732">Signal</keyword>
<dbReference type="RefSeq" id="XP_022927105.1">
    <property type="nucleotide sequence ID" value="XM_023071337.1"/>
</dbReference>
<gene>
    <name evidence="6" type="primary">LOC111434041</name>
</gene>
<dbReference type="SMART" id="SM00043">
    <property type="entry name" value="CY"/>
    <property type="match status" value="1"/>
</dbReference>
<evidence type="ECO:0000313" key="6">
    <source>
        <dbReference type="RefSeq" id="XP_022927105.1"/>
    </source>
</evidence>
<evidence type="ECO:0000256" key="3">
    <source>
        <dbReference type="SAM" id="SignalP"/>
    </source>
</evidence>
<dbReference type="InterPro" id="IPR046350">
    <property type="entry name" value="Cystatin_sf"/>
</dbReference>
<organism evidence="5 6">
    <name type="scientific">Cucurbita moschata</name>
    <name type="common">Winter crookneck squash</name>
    <name type="synonym">Cucurbita pepo var. moschata</name>
    <dbReference type="NCBI Taxonomy" id="3662"/>
    <lineage>
        <taxon>Eukaryota</taxon>
        <taxon>Viridiplantae</taxon>
        <taxon>Streptophyta</taxon>
        <taxon>Embryophyta</taxon>
        <taxon>Tracheophyta</taxon>
        <taxon>Spermatophyta</taxon>
        <taxon>Magnoliopsida</taxon>
        <taxon>eudicotyledons</taxon>
        <taxon>Gunneridae</taxon>
        <taxon>Pentapetalae</taxon>
        <taxon>rosids</taxon>
        <taxon>fabids</taxon>
        <taxon>Cucurbitales</taxon>
        <taxon>Cucurbitaceae</taxon>
        <taxon>Cucurbiteae</taxon>
        <taxon>Cucurbita</taxon>
    </lineage>
</organism>
<feature type="chain" id="PRO_5027119715" evidence="3">
    <location>
        <begin position="25"/>
        <end position="119"/>
    </location>
</feature>
<accession>A0A6J1EMY2</accession>
<dbReference type="InterPro" id="IPR000010">
    <property type="entry name" value="Cystatin_dom"/>
</dbReference>
<proteinExistence type="predicted"/>
<dbReference type="AlphaFoldDB" id="A0A6J1EMY2"/>
<dbReference type="GO" id="GO:0004869">
    <property type="term" value="F:cysteine-type endopeptidase inhibitor activity"/>
    <property type="evidence" value="ECO:0007669"/>
    <property type="project" value="UniProtKB-KW"/>
</dbReference>
<reference evidence="6" key="1">
    <citation type="submission" date="2025-08" db="UniProtKB">
        <authorList>
            <consortium name="RefSeq"/>
        </authorList>
    </citation>
    <scope>IDENTIFICATION</scope>
    <source>
        <tissue evidence="6">Young leaves</tissue>
    </source>
</reference>
<dbReference type="GeneID" id="111434041"/>
<dbReference type="SUPFAM" id="SSF54403">
    <property type="entry name" value="Cystatin/monellin"/>
    <property type="match status" value="1"/>
</dbReference>
<keyword evidence="5" id="KW-1185">Reference proteome</keyword>
<dbReference type="Pfam" id="PF16845">
    <property type="entry name" value="SQAPI"/>
    <property type="match status" value="1"/>
</dbReference>
<protein>
    <submittedName>
        <fullName evidence="6">Cysteine proteinase inhibitor 1-like</fullName>
    </submittedName>
</protein>
<evidence type="ECO:0000256" key="1">
    <source>
        <dbReference type="ARBA" id="ARBA00022690"/>
    </source>
</evidence>
<dbReference type="Gene3D" id="3.10.450.10">
    <property type="match status" value="1"/>
</dbReference>
<evidence type="ECO:0000256" key="2">
    <source>
        <dbReference type="ARBA" id="ARBA00022704"/>
    </source>
</evidence>
<dbReference type="CDD" id="cd00042">
    <property type="entry name" value="CY"/>
    <property type="match status" value="1"/>
</dbReference>
<dbReference type="PANTHER" id="PTHR47364:SF2">
    <property type="entry name" value="CYSTEINE PROTEINASE INHIBITOR 5"/>
    <property type="match status" value="1"/>
</dbReference>
<dbReference type="PANTHER" id="PTHR47364">
    <property type="entry name" value="CYSTEINE PROTEINASE INHIBITOR 5"/>
    <property type="match status" value="1"/>
</dbReference>
<sequence>MTKALFLVASLLLYVLSLSSLVAATQRLDLAGSYKPIKNIDDPKIQSLGEFAVNEHNKQAKTQLKFQKVISGEMQIVAGTNYKLQLTALEGTSSGTYGTLVFTDLNNKNNLINFYDVSK</sequence>
<dbReference type="KEGG" id="cmos:111434041"/>
<keyword evidence="2" id="KW-0789">Thiol protease inhibitor</keyword>
<evidence type="ECO:0000313" key="5">
    <source>
        <dbReference type="Proteomes" id="UP000504609"/>
    </source>
</evidence>